<dbReference type="GO" id="GO:0004134">
    <property type="term" value="F:4-alpha-glucanotransferase activity"/>
    <property type="evidence" value="ECO:0007669"/>
    <property type="project" value="UniProtKB-EC"/>
</dbReference>
<name>A0A8T2UA62_CERRI</name>
<dbReference type="OMA" id="SWWIRRI"/>
<dbReference type="EMBL" id="CM035413">
    <property type="protein sequence ID" value="KAH7431400.1"/>
    <property type="molecule type" value="Genomic_DNA"/>
</dbReference>
<dbReference type="Pfam" id="PF02446">
    <property type="entry name" value="Glyco_hydro_77"/>
    <property type="match status" value="1"/>
</dbReference>
<evidence type="ECO:0000256" key="3">
    <source>
        <dbReference type="ARBA" id="ARBA00012560"/>
    </source>
</evidence>
<reference evidence="11" key="1">
    <citation type="submission" date="2021-08" db="EMBL/GenBank/DDBJ databases">
        <title>WGS assembly of Ceratopteris richardii.</title>
        <authorList>
            <person name="Marchant D.B."/>
            <person name="Chen G."/>
            <person name="Jenkins J."/>
            <person name="Shu S."/>
            <person name="Leebens-Mack J."/>
            <person name="Grimwood J."/>
            <person name="Schmutz J."/>
            <person name="Soltis P."/>
            <person name="Soltis D."/>
            <person name="Chen Z.-H."/>
        </authorList>
    </citation>
    <scope>NUCLEOTIDE SEQUENCE</scope>
    <source>
        <strain evidence="11">Whitten #5841</strain>
        <tissue evidence="11">Leaf</tissue>
    </source>
</reference>
<keyword evidence="5 9" id="KW-0808">Transferase</keyword>
<dbReference type="EC" id="2.4.1.25" evidence="3 9"/>
<comment type="similarity">
    <text evidence="2 9">Belongs to the disproportionating enzyme family.</text>
</comment>
<comment type="caution">
    <text evidence="11">The sequence shown here is derived from an EMBL/GenBank/DDBJ whole genome shotgun (WGS) entry which is preliminary data.</text>
</comment>
<feature type="region of interest" description="Disordered" evidence="10">
    <location>
        <begin position="39"/>
        <end position="62"/>
    </location>
</feature>
<keyword evidence="6 9" id="KW-0119">Carbohydrate metabolism</keyword>
<evidence type="ECO:0000256" key="8">
    <source>
        <dbReference type="ARBA" id="ARBA00031501"/>
    </source>
</evidence>
<dbReference type="Gene3D" id="3.20.20.80">
    <property type="entry name" value="Glycosidases"/>
    <property type="match status" value="1"/>
</dbReference>
<keyword evidence="12" id="KW-1185">Reference proteome</keyword>
<dbReference type="InterPro" id="IPR017853">
    <property type="entry name" value="GH"/>
</dbReference>
<gene>
    <name evidence="11" type="ORF">KP509_08G046700</name>
</gene>
<evidence type="ECO:0000256" key="10">
    <source>
        <dbReference type="SAM" id="MobiDB-lite"/>
    </source>
</evidence>
<dbReference type="NCBIfam" id="TIGR00217">
    <property type="entry name" value="malQ"/>
    <property type="match status" value="1"/>
</dbReference>
<evidence type="ECO:0000256" key="4">
    <source>
        <dbReference type="ARBA" id="ARBA00022676"/>
    </source>
</evidence>
<accession>A0A8T2UA62</accession>
<dbReference type="OrthoDB" id="6123450at2759"/>
<sequence>MEVSPAFDGRIIGSRSFTFLPGVPLIKRRIILRTPLSPSACNSNDTSSPHSTATPPPLSLHRVSQSLSVHSSPFASSGTYMMPPSIGDDLPSSYVDDDPFKNAPPRRAGVLLHPTSLPGPFGIGDLGKQAFTFIDWLCSAGCTVWQVLPLVPPGRKSGEDGSPYSGQDANCGNTLLISLEALVHDGLLEDFDLPKPIPVAKVDFEAVAALKDPLLAKAAKKLIDDKGPLKSEMENFRKQPVISAWLEDAALFAAIDAAIDEEFWWDWPKPLRDRNPKALGDVRKEQKTFIEIFIAKQFLFQRQWQALHRYANSKGIRIIGDMPIYVGGHSADVWANRSQFELDDATGQPHLVSGVPPDAFSATGQRWGSPLYNWKKMDKDGYSWWIKRMKRAFDLYDEFRIDHFRGLAGYWAIPAESPTAMVGSWKMGPREKFFAAIKAAVGKVDIIAEDLGIITGDVVKLRKAINAPGMAVLQFAFGGGPGNPYLLHNHEADQVVYPGTHDNDTVLGWWKRISSEEKQTVLQYLHVEDEDDISWVLIDAALSSVCRTAIIPMQDIMCLDNSARMNTPAVQYGNWGWRIGEAGSIEKLENEARRLKSLITQYDRLVR</sequence>
<dbReference type="GO" id="GO:0005975">
    <property type="term" value="P:carbohydrate metabolic process"/>
    <property type="evidence" value="ECO:0007669"/>
    <property type="project" value="InterPro"/>
</dbReference>
<proteinExistence type="inferred from homology"/>
<dbReference type="InterPro" id="IPR003385">
    <property type="entry name" value="Glyco_hydro_77"/>
</dbReference>
<comment type="catalytic activity">
    <reaction evidence="1 9">
        <text>Transfers a segment of a (1-&gt;4)-alpha-D-glucan to a new position in an acceptor, which may be glucose or a (1-&gt;4)-alpha-D-glucan.</text>
        <dbReference type="EC" id="2.4.1.25"/>
    </reaction>
</comment>
<evidence type="ECO:0000313" key="12">
    <source>
        <dbReference type="Proteomes" id="UP000825935"/>
    </source>
</evidence>
<evidence type="ECO:0000256" key="6">
    <source>
        <dbReference type="ARBA" id="ARBA00023277"/>
    </source>
</evidence>
<evidence type="ECO:0000256" key="1">
    <source>
        <dbReference type="ARBA" id="ARBA00000439"/>
    </source>
</evidence>
<evidence type="ECO:0000313" key="11">
    <source>
        <dbReference type="EMBL" id="KAH7431400.1"/>
    </source>
</evidence>
<dbReference type="PANTHER" id="PTHR32438">
    <property type="entry name" value="4-ALPHA-GLUCANOTRANSFERASE DPE1, CHLOROPLASTIC/AMYLOPLASTIC"/>
    <property type="match status" value="1"/>
</dbReference>
<evidence type="ECO:0000256" key="7">
    <source>
        <dbReference type="ARBA" id="ARBA00031423"/>
    </source>
</evidence>
<keyword evidence="4 9" id="KW-0328">Glycosyltransferase</keyword>
<dbReference type="Proteomes" id="UP000825935">
    <property type="component" value="Chromosome 8"/>
</dbReference>
<evidence type="ECO:0000256" key="5">
    <source>
        <dbReference type="ARBA" id="ARBA00022679"/>
    </source>
</evidence>
<dbReference type="NCBIfam" id="NF011080">
    <property type="entry name" value="PRK14508.1-3"/>
    <property type="match status" value="1"/>
</dbReference>
<dbReference type="PANTHER" id="PTHR32438:SF5">
    <property type="entry name" value="4-ALPHA-GLUCANOTRANSFERASE DPE1, CHLOROPLASTIC_AMYLOPLASTIC"/>
    <property type="match status" value="1"/>
</dbReference>
<evidence type="ECO:0000256" key="2">
    <source>
        <dbReference type="ARBA" id="ARBA00005684"/>
    </source>
</evidence>
<dbReference type="AlphaFoldDB" id="A0A8T2UA62"/>
<evidence type="ECO:0000256" key="9">
    <source>
        <dbReference type="RuleBase" id="RU361207"/>
    </source>
</evidence>
<organism evidence="11 12">
    <name type="scientific">Ceratopteris richardii</name>
    <name type="common">Triangle waterfern</name>
    <dbReference type="NCBI Taxonomy" id="49495"/>
    <lineage>
        <taxon>Eukaryota</taxon>
        <taxon>Viridiplantae</taxon>
        <taxon>Streptophyta</taxon>
        <taxon>Embryophyta</taxon>
        <taxon>Tracheophyta</taxon>
        <taxon>Polypodiopsida</taxon>
        <taxon>Polypodiidae</taxon>
        <taxon>Polypodiales</taxon>
        <taxon>Pteridineae</taxon>
        <taxon>Pteridaceae</taxon>
        <taxon>Parkerioideae</taxon>
        <taxon>Ceratopteris</taxon>
    </lineage>
</organism>
<dbReference type="SUPFAM" id="SSF51445">
    <property type="entry name" value="(Trans)glycosidases"/>
    <property type="match status" value="1"/>
</dbReference>
<protein>
    <recommendedName>
        <fullName evidence="3 9">4-alpha-glucanotransferase</fullName>
        <ecNumber evidence="3 9">2.4.1.25</ecNumber>
    </recommendedName>
    <alternativeName>
        <fullName evidence="7 9">Amylomaltase</fullName>
    </alternativeName>
    <alternativeName>
        <fullName evidence="8 9">Disproportionating enzyme</fullName>
    </alternativeName>
</protein>